<gene>
    <name evidence="2" type="ORF">A4X13_0g8850</name>
</gene>
<evidence type="ECO:0008006" key="4">
    <source>
        <dbReference type="Google" id="ProtNLM"/>
    </source>
</evidence>
<evidence type="ECO:0000313" key="2">
    <source>
        <dbReference type="EMBL" id="KAE8237268.1"/>
    </source>
</evidence>
<dbReference type="SUPFAM" id="SSF56672">
    <property type="entry name" value="DNA/RNA polymerases"/>
    <property type="match status" value="1"/>
</dbReference>
<dbReference type="Gene3D" id="3.30.70.270">
    <property type="match status" value="1"/>
</dbReference>
<evidence type="ECO:0000256" key="1">
    <source>
        <dbReference type="SAM" id="MobiDB-lite"/>
    </source>
</evidence>
<feature type="compositionally biased region" description="Low complexity" evidence="1">
    <location>
        <begin position="289"/>
        <end position="303"/>
    </location>
</feature>
<reference evidence="2" key="1">
    <citation type="submission" date="2016-04" db="EMBL/GenBank/DDBJ databases">
        <authorList>
            <person name="Nguyen H.D."/>
            <person name="Samba Siva P."/>
            <person name="Cullis J."/>
            <person name="Levesque C.A."/>
            <person name="Hambleton S."/>
        </authorList>
    </citation>
    <scope>NUCLEOTIDE SEQUENCE</scope>
    <source>
        <strain evidence="2">DAOMC 236416</strain>
    </source>
</reference>
<dbReference type="InterPro" id="IPR043502">
    <property type="entry name" value="DNA/RNA_pol_sf"/>
</dbReference>
<dbReference type="InterPro" id="IPR043128">
    <property type="entry name" value="Rev_trsase/Diguanyl_cyclase"/>
</dbReference>
<feature type="compositionally biased region" description="Polar residues" evidence="1">
    <location>
        <begin position="307"/>
        <end position="329"/>
    </location>
</feature>
<protein>
    <recommendedName>
        <fullName evidence="4">Reverse transcriptase domain-containing protein</fullName>
    </recommendedName>
</protein>
<dbReference type="Gene3D" id="3.10.10.10">
    <property type="entry name" value="HIV Type 1 Reverse Transcriptase, subunit A, domain 1"/>
    <property type="match status" value="1"/>
</dbReference>
<evidence type="ECO:0000313" key="3">
    <source>
        <dbReference type="Proteomes" id="UP000077521"/>
    </source>
</evidence>
<comment type="caution">
    <text evidence="2">The sequence shown here is derived from an EMBL/GenBank/DDBJ whole genome shotgun (WGS) entry which is preliminary data.</text>
</comment>
<sequence>MADLGLTAEERRAVALATAIRDAERRDKDAAADKIAIPRFKHNPDRIDTTVRPWPGAPYALPRDVVELFKRGHQPPLIWLTVEGILDAGRRRQQLTFPLDKKGLDEVNEALARDAFLPRAPFLSAMGALAALFRAFQVVEEVAEEEQDSATLIDELSLAVAARAPEEHWTLWRKYVCTVLNSIWDPQRGGELDFNVGKIDADTLRLTEEAASVPQGRADDHSNDSTNLITYLLTSRRSDAEAAAQRYEKGLKTFARTLPATLIPFEPRQHQGPLLVMAERLRGSLLPAHQPAAAASAEQGNGAPPACSQTPDTTSASVQKRTQSASGSFLPTAGDGMENHSVFAIDTTSASIASRRSTNAPLVTTARLVEGTDAAQSPVPVPEEDAAIMQAFRQPSGSLLQAQVFSQAIQSLPPSHRARFVHIPGSITAGFSMGPLSMPATSIIAPNHFRPDQAAIISAWRDEALAKQFAAGPFTIADIERVEGPVVTIPLTVVHTPAVLPKPEKNRVCFNATWDPGEGQSTGSVPSVSGSINHELRDEDVKCEWFLINEVKLILASLPPWARVMGFDLADAYQQLANAAEQRRRMVFAVEDSIYVWLRGMFGVCTMAAIFGQLCDVTCAWMERKWETVLARHFADDHLIADTDPTHLLTEQDVLSEVERFGWRIHATKRFAWARRFEL</sequence>
<dbReference type="EMBL" id="LWDF02001855">
    <property type="protein sequence ID" value="KAE8237268.1"/>
    <property type="molecule type" value="Genomic_DNA"/>
</dbReference>
<feature type="region of interest" description="Disordered" evidence="1">
    <location>
        <begin position="289"/>
        <end position="333"/>
    </location>
</feature>
<feature type="non-terminal residue" evidence="2">
    <location>
        <position position="1"/>
    </location>
</feature>
<proteinExistence type="predicted"/>
<dbReference type="AlphaFoldDB" id="A0A8T8SCR3"/>
<accession>A0A8T8SCR3</accession>
<dbReference type="Proteomes" id="UP000077521">
    <property type="component" value="Unassembled WGS sequence"/>
</dbReference>
<keyword evidence="3" id="KW-1185">Reference proteome</keyword>
<reference evidence="2" key="2">
    <citation type="journal article" date="2019" name="IMA Fungus">
        <title>Genome sequencing and comparison of five Tilletia species to identify candidate genes for the detection of regulated species infecting wheat.</title>
        <authorList>
            <person name="Nguyen H.D.T."/>
            <person name="Sultana T."/>
            <person name="Kesanakurti P."/>
            <person name="Hambleton S."/>
        </authorList>
    </citation>
    <scope>NUCLEOTIDE SEQUENCE</scope>
    <source>
        <strain evidence="2">DAOMC 236416</strain>
    </source>
</reference>
<organism evidence="2 3">
    <name type="scientific">Tilletia indica</name>
    <dbReference type="NCBI Taxonomy" id="43049"/>
    <lineage>
        <taxon>Eukaryota</taxon>
        <taxon>Fungi</taxon>
        <taxon>Dikarya</taxon>
        <taxon>Basidiomycota</taxon>
        <taxon>Ustilaginomycotina</taxon>
        <taxon>Exobasidiomycetes</taxon>
        <taxon>Tilletiales</taxon>
        <taxon>Tilletiaceae</taxon>
        <taxon>Tilletia</taxon>
    </lineage>
</organism>
<name>A0A8T8SCR3_9BASI</name>